<dbReference type="InterPro" id="IPR001447">
    <property type="entry name" value="Arylamine_N-AcTrfase"/>
</dbReference>
<comment type="similarity">
    <text evidence="1 2">Belongs to the arylamine N-acetyltransferase family.</text>
</comment>
<proteinExistence type="inferred from homology"/>
<evidence type="ECO:0000313" key="3">
    <source>
        <dbReference type="EMBL" id="MEW9572572.1"/>
    </source>
</evidence>
<reference evidence="3 4" key="1">
    <citation type="submission" date="2024-06" db="EMBL/GenBank/DDBJ databases">
        <authorList>
            <person name="Woo H."/>
        </authorList>
    </citation>
    <scope>NUCLEOTIDE SEQUENCE [LARGE SCALE GENOMIC DNA]</scope>
    <source>
        <strain evidence="3 4">Si-c</strain>
    </source>
</reference>
<sequence length="271" mass="30565">MSDTIDLDAYLQRIGYRDALAIDLQTLRALAVAHAAAIPFENLNPLCGVPVPLELAALERKLLHEGRGGYCFEQNLLFAAALRAIGFTVHGLIARVLWNQPEDAITAQTHMLLKVEAKGESWLTDVGFGSMNLAGALRLEPGVAQATALEPFRLLERHGEWRMQACVRGDWLTLYRFDLAPREFIDYVVANHYVSTWPASNFVQHLIVARTARDRRLTLRDREFTVRRPGQEPERRTLHGSGEVCRVLEQEFLLRLPDRAVLLPRLEALPA</sequence>
<dbReference type="Proteomes" id="UP001556220">
    <property type="component" value="Unassembled WGS sequence"/>
</dbReference>
<comment type="caution">
    <text evidence="3">The sequence shown here is derived from an EMBL/GenBank/DDBJ whole genome shotgun (WGS) entry which is preliminary data.</text>
</comment>
<name>A0ABV3QFW2_9GAMM</name>
<dbReference type="RefSeq" id="WP_367854639.1">
    <property type="nucleotide sequence ID" value="NZ_JBFOHK010000003.1"/>
</dbReference>
<dbReference type="PRINTS" id="PR01543">
    <property type="entry name" value="ANATRNSFRASE"/>
</dbReference>
<dbReference type="InterPro" id="IPR038765">
    <property type="entry name" value="Papain-like_cys_pep_sf"/>
</dbReference>
<gene>
    <name evidence="3" type="ORF">ABQJ54_12505</name>
</gene>
<dbReference type="PANTHER" id="PTHR11786">
    <property type="entry name" value="N-HYDROXYARYLAMINE O-ACETYLTRANSFERASE"/>
    <property type="match status" value="1"/>
</dbReference>
<accession>A0ABV3QFW2</accession>
<dbReference type="Gene3D" id="3.30.2140.10">
    <property type="entry name" value="Arylamine N-acetyltransferase"/>
    <property type="match status" value="1"/>
</dbReference>
<evidence type="ECO:0000256" key="2">
    <source>
        <dbReference type="RuleBase" id="RU003452"/>
    </source>
</evidence>
<evidence type="ECO:0000313" key="4">
    <source>
        <dbReference type="Proteomes" id="UP001556220"/>
    </source>
</evidence>
<dbReference type="EMBL" id="JBFOHK010000003">
    <property type="protein sequence ID" value="MEW9572572.1"/>
    <property type="molecule type" value="Genomic_DNA"/>
</dbReference>
<organism evidence="3 4">
    <name type="scientific">Rhodanobacter lycopersici</name>
    <dbReference type="NCBI Taxonomy" id="3162487"/>
    <lineage>
        <taxon>Bacteria</taxon>
        <taxon>Pseudomonadati</taxon>
        <taxon>Pseudomonadota</taxon>
        <taxon>Gammaproteobacteria</taxon>
        <taxon>Lysobacterales</taxon>
        <taxon>Rhodanobacteraceae</taxon>
        <taxon>Rhodanobacter</taxon>
    </lineage>
</organism>
<dbReference type="SUPFAM" id="SSF54001">
    <property type="entry name" value="Cysteine proteinases"/>
    <property type="match status" value="1"/>
</dbReference>
<dbReference type="Gene3D" id="2.40.128.150">
    <property type="entry name" value="Cysteine proteinases"/>
    <property type="match status" value="1"/>
</dbReference>
<protein>
    <submittedName>
        <fullName evidence="3">Arylamine N-acetyltransferase</fullName>
    </submittedName>
</protein>
<evidence type="ECO:0000256" key="1">
    <source>
        <dbReference type="ARBA" id="ARBA00006547"/>
    </source>
</evidence>
<keyword evidence="4" id="KW-1185">Reference proteome</keyword>
<dbReference type="Pfam" id="PF00797">
    <property type="entry name" value="Acetyltransf_2"/>
    <property type="match status" value="1"/>
</dbReference>
<dbReference type="PANTHER" id="PTHR11786:SF0">
    <property type="entry name" value="ARYLAMINE N-ACETYLTRANSFERASE 4-RELATED"/>
    <property type="match status" value="1"/>
</dbReference>